<organism evidence="4 5">
    <name type="scientific">Aquisalinus flavus</name>
    <dbReference type="NCBI Taxonomy" id="1526572"/>
    <lineage>
        <taxon>Bacteria</taxon>
        <taxon>Pseudomonadati</taxon>
        <taxon>Pseudomonadota</taxon>
        <taxon>Alphaproteobacteria</taxon>
        <taxon>Parvularculales</taxon>
        <taxon>Parvularculaceae</taxon>
        <taxon>Aquisalinus</taxon>
    </lineage>
</organism>
<dbReference type="Pfam" id="PF04453">
    <property type="entry name" value="LptD"/>
    <property type="match status" value="1"/>
</dbReference>
<feature type="domain" description="LptD C-terminal" evidence="2">
    <location>
        <begin position="295"/>
        <end position="696"/>
    </location>
</feature>
<comment type="subcellular location">
    <subcellularLocation>
        <location evidence="1">Cell outer membrane</location>
    </subcellularLocation>
</comment>
<gene>
    <name evidence="1 4" type="primary">lptD</name>
    <name evidence="4" type="ORF">GCM10011342_12300</name>
</gene>
<dbReference type="InterPro" id="IPR020889">
    <property type="entry name" value="LipoPS_assembly_LptD"/>
</dbReference>
<dbReference type="PANTHER" id="PTHR30189">
    <property type="entry name" value="LPS-ASSEMBLY PROTEIN"/>
    <property type="match status" value="1"/>
</dbReference>
<keyword evidence="1" id="KW-0472">Membrane</keyword>
<dbReference type="InterPro" id="IPR007543">
    <property type="entry name" value="LptD_C"/>
</dbReference>
<comment type="subunit">
    <text evidence="1">Component of the lipopolysaccharide transport and assembly complex.</text>
</comment>
<comment type="function">
    <text evidence="1">Involved in the assembly of lipopolysaccharide (LPS) at the surface of the outer membrane.</text>
</comment>
<name>A0A8J2V4W7_9PROT</name>
<feature type="signal peptide" evidence="1">
    <location>
        <begin position="1"/>
        <end position="24"/>
    </location>
</feature>
<sequence length="758" mass="84274" precursor="true">MQVSRKALLAGLAGGMAITAVSHAQFSPTTEDESVVFEADTVTRQTKDSPVIAEGNVKAYYGERFITSDRIVYDPTTDIVTAIGNVSITEADGQTYFADDIVLTGDMADGVVNNFSALLEGDARLASATLVKEGDERNILNRAVYTGCDVCTEDGSPKTPSWQLKALRVVQDKEEKVIRFRNAFFEVKGVPIMYTPYMQIPDPSVKRQSGLLTPSFGSTTTQGVYLETPYYFAISDYQDFTFRPKFMETQGVLLQGEYRINNWRGGSVIQAGIIDANENNEYFVSGQPSGNTPENRFHLFGKGHQNFSESWRASFDANYVSDKRYLQTYDVSRVGNLEVGSELFRPDRLSSEIKLQRRTDRSLFALEGLGFQSLRSNEDNSYVAQGVPRIRYNGVFDTPRVGGQTTLNGQFLSLRRENGLDSYLTTVSADWERRFTSTNGHMFRVFGQARGDIHSYQDLEAGNEVCNIDNLSAAAYQECIVTLPLPEDGGSTAVSRFLPTAGVEWSYPLAKQTGNATYIVEPRIQLIASPEADYIDEVLNEDSQYYEFDTTTLFSENKSAGYDIWEDGQRANIGLSAAAIFDNGLSVEGEIGQQFRSEESSVYSAYGLQTGLGGTESDIVGTVNVGWNNSLYFNNSFRLDKDDGTVRRAETQLYGVYGRLKGSASYLKTQQPDLTGVSQVEEFVNASVQYNITREWAVAAGAIRDVTAGENTKEEISLIYQDECTRIILGYRNDPRRDLDFDFDKSITFKIELLGITQ</sequence>
<evidence type="ECO:0000313" key="5">
    <source>
        <dbReference type="Proteomes" id="UP000613582"/>
    </source>
</evidence>
<dbReference type="GO" id="GO:0015920">
    <property type="term" value="P:lipopolysaccharide transport"/>
    <property type="evidence" value="ECO:0007669"/>
    <property type="project" value="InterPro"/>
</dbReference>
<keyword evidence="1" id="KW-0732">Signal</keyword>
<dbReference type="Gene3D" id="2.60.450.10">
    <property type="entry name" value="Lipopolysaccharide (LPS) transport protein A like domain"/>
    <property type="match status" value="1"/>
</dbReference>
<dbReference type="Pfam" id="PF19838">
    <property type="entry name" value="LptD_2"/>
    <property type="match status" value="1"/>
</dbReference>
<dbReference type="EMBL" id="BMGH01000001">
    <property type="protein sequence ID" value="GGD04883.1"/>
    <property type="molecule type" value="Genomic_DNA"/>
</dbReference>
<comment type="similarity">
    <text evidence="1">Belongs to the LptD family.</text>
</comment>
<dbReference type="Proteomes" id="UP000613582">
    <property type="component" value="Unassembled WGS sequence"/>
</dbReference>
<feature type="chain" id="PRO_5035349684" description="LPS-assembly protein LptD" evidence="1">
    <location>
        <begin position="25"/>
        <end position="758"/>
    </location>
</feature>
<evidence type="ECO:0000259" key="3">
    <source>
        <dbReference type="Pfam" id="PF19838"/>
    </source>
</evidence>
<protein>
    <recommendedName>
        <fullName evidence="1">LPS-assembly protein LptD</fullName>
    </recommendedName>
</protein>
<reference evidence="4" key="1">
    <citation type="journal article" date="2014" name="Int. J. Syst. Evol. Microbiol.">
        <title>Complete genome sequence of Corynebacterium casei LMG S-19264T (=DSM 44701T), isolated from a smear-ripened cheese.</title>
        <authorList>
            <consortium name="US DOE Joint Genome Institute (JGI-PGF)"/>
            <person name="Walter F."/>
            <person name="Albersmeier A."/>
            <person name="Kalinowski J."/>
            <person name="Ruckert C."/>
        </authorList>
    </citation>
    <scope>NUCLEOTIDE SEQUENCE</scope>
    <source>
        <strain evidence="4">CGMCC 1.12921</strain>
    </source>
</reference>
<dbReference type="InterPro" id="IPR045659">
    <property type="entry name" value="LptD_2"/>
</dbReference>
<dbReference type="GO" id="GO:1990351">
    <property type="term" value="C:transporter complex"/>
    <property type="evidence" value="ECO:0007669"/>
    <property type="project" value="TreeGrafter"/>
</dbReference>
<reference evidence="4" key="2">
    <citation type="submission" date="2020-09" db="EMBL/GenBank/DDBJ databases">
        <authorList>
            <person name="Sun Q."/>
            <person name="Zhou Y."/>
        </authorList>
    </citation>
    <scope>NUCLEOTIDE SEQUENCE</scope>
    <source>
        <strain evidence="4">CGMCC 1.12921</strain>
    </source>
</reference>
<evidence type="ECO:0000313" key="4">
    <source>
        <dbReference type="EMBL" id="GGD04883.1"/>
    </source>
</evidence>
<dbReference type="AlphaFoldDB" id="A0A8J2V4W7"/>
<feature type="domain" description="LPS-assembly protein LptD central" evidence="3">
    <location>
        <begin position="181"/>
        <end position="250"/>
    </location>
</feature>
<comment type="caution">
    <text evidence="1">Lacks conserved residue(s) required for the propagation of feature annotation.</text>
</comment>
<evidence type="ECO:0000259" key="2">
    <source>
        <dbReference type="Pfam" id="PF04453"/>
    </source>
</evidence>
<comment type="caution">
    <text evidence="4">The sequence shown here is derived from an EMBL/GenBank/DDBJ whole genome shotgun (WGS) entry which is preliminary data.</text>
</comment>
<keyword evidence="1" id="KW-0998">Cell outer membrane</keyword>
<dbReference type="GO" id="GO:0009279">
    <property type="term" value="C:cell outer membrane"/>
    <property type="evidence" value="ECO:0007669"/>
    <property type="project" value="UniProtKB-SubCell"/>
</dbReference>
<evidence type="ECO:0000256" key="1">
    <source>
        <dbReference type="HAMAP-Rule" id="MF_01411"/>
    </source>
</evidence>
<proteinExistence type="inferred from homology"/>
<dbReference type="PANTHER" id="PTHR30189:SF1">
    <property type="entry name" value="LPS-ASSEMBLY PROTEIN LPTD"/>
    <property type="match status" value="1"/>
</dbReference>
<dbReference type="GO" id="GO:0043165">
    <property type="term" value="P:Gram-negative-bacterium-type cell outer membrane assembly"/>
    <property type="evidence" value="ECO:0007669"/>
    <property type="project" value="UniProtKB-UniRule"/>
</dbReference>
<keyword evidence="5" id="KW-1185">Reference proteome</keyword>
<accession>A0A8J2V4W7</accession>
<dbReference type="HAMAP" id="MF_01411">
    <property type="entry name" value="LPS_assembly_LptD"/>
    <property type="match status" value="1"/>
</dbReference>
<dbReference type="InterPro" id="IPR050218">
    <property type="entry name" value="LptD"/>
</dbReference>